<dbReference type="GO" id="GO:0016020">
    <property type="term" value="C:membrane"/>
    <property type="evidence" value="ECO:0007669"/>
    <property type="project" value="UniProtKB-SubCell"/>
</dbReference>
<evidence type="ECO:0000256" key="1">
    <source>
        <dbReference type="ARBA" id="ARBA00004141"/>
    </source>
</evidence>
<organism evidence="6 7">
    <name type="scientific">Candidatus Neoehrlichia procyonis str. RAC413</name>
    <dbReference type="NCBI Taxonomy" id="1359163"/>
    <lineage>
        <taxon>Bacteria</taxon>
        <taxon>Pseudomonadati</taxon>
        <taxon>Pseudomonadota</taxon>
        <taxon>Alphaproteobacteria</taxon>
        <taxon>Rickettsiales</taxon>
        <taxon>Anaplasmataceae</taxon>
        <taxon>Candidatus Neoehrlichia</taxon>
    </lineage>
</organism>
<dbReference type="PANTHER" id="PTHR36926">
    <property type="entry name" value="COLICIN V PRODUCTION PROTEIN"/>
    <property type="match status" value="1"/>
</dbReference>
<reference evidence="6 7" key="1">
    <citation type="submission" date="2015-02" db="EMBL/GenBank/DDBJ databases">
        <title>Genome Sequencing of Rickettsiales.</title>
        <authorList>
            <person name="Daugherty S.C."/>
            <person name="Su Q."/>
            <person name="Abolude K."/>
            <person name="Beier-Sexton M."/>
            <person name="Carlyon J.A."/>
            <person name="Carter R."/>
            <person name="Day N.P."/>
            <person name="Dumler S.J."/>
            <person name="Dyachenko V."/>
            <person name="Godinez A."/>
            <person name="Kurtti T.J."/>
            <person name="Lichay M."/>
            <person name="Mullins K.E."/>
            <person name="Ott S."/>
            <person name="Pappas-Brown V."/>
            <person name="Paris D.H."/>
            <person name="Patel P."/>
            <person name="Richards A.L."/>
            <person name="Sadzewicz L."/>
            <person name="Sears K."/>
            <person name="Seidman D."/>
            <person name="Sengamalay N."/>
            <person name="Stenos J."/>
            <person name="Tallon L.J."/>
            <person name="Vincent G."/>
            <person name="Fraser C.M."/>
            <person name="Munderloh U."/>
            <person name="Dunning-Hotopp J.C."/>
        </authorList>
    </citation>
    <scope>NUCLEOTIDE SEQUENCE [LARGE SCALE GENOMIC DNA]</scope>
    <source>
        <strain evidence="6 7">RAC413</strain>
    </source>
</reference>
<comment type="subcellular location">
    <subcellularLocation>
        <location evidence="1">Membrane</location>
        <topology evidence="1">Multi-pass membrane protein</topology>
    </subcellularLocation>
</comment>
<dbReference type="STRING" id="1359163.NLO413_0534"/>
<dbReference type="Proteomes" id="UP000033562">
    <property type="component" value="Unassembled WGS sequence"/>
</dbReference>
<evidence type="ECO:0000313" key="6">
    <source>
        <dbReference type="EMBL" id="KJV69157.1"/>
    </source>
</evidence>
<evidence type="ECO:0000256" key="2">
    <source>
        <dbReference type="ARBA" id="ARBA00022692"/>
    </source>
</evidence>
<comment type="caution">
    <text evidence="6">The sequence shown here is derived from an EMBL/GenBank/DDBJ whole genome shotgun (WGS) entry which is preliminary data.</text>
</comment>
<keyword evidence="4 5" id="KW-0472">Membrane</keyword>
<dbReference type="AlphaFoldDB" id="A0A0F3NN99"/>
<evidence type="ECO:0000313" key="7">
    <source>
        <dbReference type="Proteomes" id="UP000033562"/>
    </source>
</evidence>
<dbReference type="PATRIC" id="fig|1359163.3.peg.523"/>
<accession>A0A0F3NN99</accession>
<evidence type="ECO:0000256" key="4">
    <source>
        <dbReference type="ARBA" id="ARBA00023136"/>
    </source>
</evidence>
<gene>
    <name evidence="6" type="ORF">NLO413_0534</name>
</gene>
<dbReference type="RefSeq" id="WP_045808933.1">
    <property type="nucleotide sequence ID" value="NZ_LANX01000001.1"/>
</dbReference>
<dbReference type="PANTHER" id="PTHR36926:SF1">
    <property type="entry name" value="COLICIN V PRODUCTION PROTEIN"/>
    <property type="match status" value="1"/>
</dbReference>
<dbReference type="GO" id="GO:0009403">
    <property type="term" value="P:toxin biosynthetic process"/>
    <property type="evidence" value="ECO:0007669"/>
    <property type="project" value="InterPro"/>
</dbReference>
<dbReference type="OrthoDB" id="7163259at2"/>
<dbReference type="Pfam" id="PF02674">
    <property type="entry name" value="Colicin_V"/>
    <property type="match status" value="1"/>
</dbReference>
<dbReference type="InterPro" id="IPR003825">
    <property type="entry name" value="Colicin-V_CvpA"/>
</dbReference>
<protein>
    <submittedName>
        <fullName evidence="6">Colicin V production family protein</fullName>
    </submittedName>
</protein>
<keyword evidence="7" id="KW-1185">Reference proteome</keyword>
<keyword evidence="3 5" id="KW-1133">Transmembrane helix</keyword>
<proteinExistence type="predicted"/>
<sequence length="190" mass="21932">MLDIAVILIILLCMLVGFFRGFIKEIFGIGGILASIILTANYHDYFSDVYSQRINSETVVSALSTITVFISVTVFVIILNSFLMYLLLPIRYNVLDRVAGLLVGIIKGIVFSCCLFFIIETFYYTFLYSSSESDDRVILPEWFSGSYYYNIFYVVNEYVSEAIPEFTYDKIKIITHEVLNKRYSNKHDKK</sequence>
<feature type="transmembrane region" description="Helical" evidence="5">
    <location>
        <begin position="28"/>
        <end position="46"/>
    </location>
</feature>
<feature type="transmembrane region" description="Helical" evidence="5">
    <location>
        <begin position="100"/>
        <end position="126"/>
    </location>
</feature>
<dbReference type="EMBL" id="LANX01000001">
    <property type="protein sequence ID" value="KJV69157.1"/>
    <property type="molecule type" value="Genomic_DNA"/>
</dbReference>
<feature type="transmembrane region" description="Helical" evidence="5">
    <location>
        <begin position="6"/>
        <end position="23"/>
    </location>
</feature>
<feature type="transmembrane region" description="Helical" evidence="5">
    <location>
        <begin position="66"/>
        <end position="88"/>
    </location>
</feature>
<evidence type="ECO:0000256" key="3">
    <source>
        <dbReference type="ARBA" id="ARBA00022989"/>
    </source>
</evidence>
<keyword evidence="2 5" id="KW-0812">Transmembrane</keyword>
<dbReference type="InterPro" id="IPR052719">
    <property type="entry name" value="CvpA-like"/>
</dbReference>
<evidence type="ECO:0000256" key="5">
    <source>
        <dbReference type="SAM" id="Phobius"/>
    </source>
</evidence>
<name>A0A0F3NN99_9RICK</name>